<dbReference type="PANTHER" id="PTHR30461:SF26">
    <property type="entry name" value="RESOLVASE HOMOLOG YNEB"/>
    <property type="match status" value="1"/>
</dbReference>
<dbReference type="FunFam" id="3.40.50.1390:FF:000001">
    <property type="entry name" value="DNA recombinase"/>
    <property type="match status" value="1"/>
</dbReference>
<gene>
    <name evidence="9" type="ORF">EJ903_05645</name>
</gene>
<feature type="active site" description="O-(5'-phospho-DNA)-serine intermediate" evidence="6 7">
    <location>
        <position position="10"/>
    </location>
</feature>
<keyword evidence="3" id="KW-0230">DNA invertase</keyword>
<feature type="domain" description="Resolvase/invertase-type recombinase catalytic" evidence="8">
    <location>
        <begin position="2"/>
        <end position="136"/>
    </location>
</feature>
<evidence type="ECO:0000256" key="5">
    <source>
        <dbReference type="ARBA" id="ARBA00023172"/>
    </source>
</evidence>
<evidence type="ECO:0000256" key="4">
    <source>
        <dbReference type="ARBA" id="ARBA00023125"/>
    </source>
</evidence>
<dbReference type="PROSITE" id="PS00397">
    <property type="entry name" value="RECOMBINASES_1"/>
    <property type="match status" value="1"/>
</dbReference>
<evidence type="ECO:0000256" key="7">
    <source>
        <dbReference type="PROSITE-ProRule" id="PRU10137"/>
    </source>
</evidence>
<dbReference type="PROSITE" id="PS51736">
    <property type="entry name" value="RECOMBINASES_3"/>
    <property type="match status" value="1"/>
</dbReference>
<dbReference type="InterPro" id="IPR009057">
    <property type="entry name" value="Homeodomain-like_sf"/>
</dbReference>
<comment type="caution">
    <text evidence="9">The sequence shown here is derived from an EMBL/GenBank/DDBJ whole genome shotgun (WGS) entry which is preliminary data.</text>
</comment>
<dbReference type="InterPro" id="IPR050639">
    <property type="entry name" value="SSR_resolvase"/>
</dbReference>
<dbReference type="Gene3D" id="3.40.50.1390">
    <property type="entry name" value="Resolvase, N-terminal catalytic domain"/>
    <property type="match status" value="1"/>
</dbReference>
<proteinExistence type="inferred from homology"/>
<dbReference type="AlphaFoldDB" id="A0A431VL64"/>
<dbReference type="InterPro" id="IPR006119">
    <property type="entry name" value="Resolv_N"/>
</dbReference>
<sequence>MTKIGYARVSTTDQDTALQVAALRAAGCDVVREEKASGTTTTGRTELATVLDFLRPGDTLMVTRIDRLARSIADLQNIVKTIRDKGAALCCTEQPVDTSTAAGKAFLDMLGVFAEFETNLRRERQMEGIAKAKMEGVYKGRKPTLNAEDVKRLAAEGVGASEIAKRLGCGRASVYRLLGGGAATAE</sequence>
<accession>A0A431VL64</accession>
<dbReference type="OrthoDB" id="9800103at2"/>
<dbReference type="Proteomes" id="UP000277007">
    <property type="component" value="Unassembled WGS sequence"/>
</dbReference>
<evidence type="ECO:0000313" key="10">
    <source>
        <dbReference type="Proteomes" id="UP000277007"/>
    </source>
</evidence>
<evidence type="ECO:0000256" key="3">
    <source>
        <dbReference type="ARBA" id="ARBA00023100"/>
    </source>
</evidence>
<comment type="similarity">
    <text evidence="1">Belongs to the site-specific recombinase resolvase family.</text>
</comment>
<reference evidence="9 10" key="1">
    <citation type="submission" date="2018-12" db="EMBL/GenBank/DDBJ databases">
        <authorList>
            <person name="Yang Y."/>
        </authorList>
    </citation>
    <scope>NUCLEOTIDE SEQUENCE [LARGE SCALE GENOMIC DNA]</scope>
    <source>
        <strain evidence="9 10">L-25-5w-1</strain>
    </source>
</reference>
<protein>
    <submittedName>
        <fullName evidence="9">Recombinase family protein</fullName>
    </submittedName>
</protein>
<dbReference type="PROSITE" id="PS00398">
    <property type="entry name" value="RECOMBINASES_2"/>
    <property type="match status" value="1"/>
</dbReference>
<dbReference type="Pfam" id="PF00239">
    <property type="entry name" value="Resolvase"/>
    <property type="match status" value="1"/>
</dbReference>
<dbReference type="SUPFAM" id="SSF53041">
    <property type="entry name" value="Resolvase-like"/>
    <property type="match status" value="1"/>
</dbReference>
<name>A0A431VL64_9PROT</name>
<evidence type="ECO:0000256" key="2">
    <source>
        <dbReference type="ARBA" id="ARBA00022908"/>
    </source>
</evidence>
<dbReference type="EMBL" id="RXMA01000003">
    <property type="protein sequence ID" value="RTR23048.1"/>
    <property type="molecule type" value="Genomic_DNA"/>
</dbReference>
<keyword evidence="2" id="KW-0229">DNA integration</keyword>
<evidence type="ECO:0000259" key="8">
    <source>
        <dbReference type="PROSITE" id="PS51736"/>
    </source>
</evidence>
<evidence type="ECO:0000256" key="1">
    <source>
        <dbReference type="ARBA" id="ARBA00009913"/>
    </source>
</evidence>
<evidence type="ECO:0000313" key="9">
    <source>
        <dbReference type="EMBL" id="RTR23048.1"/>
    </source>
</evidence>
<dbReference type="CDD" id="cd03768">
    <property type="entry name" value="SR_ResInv"/>
    <property type="match status" value="1"/>
</dbReference>
<keyword evidence="4" id="KW-0238">DNA-binding</keyword>
<dbReference type="SMART" id="SM00857">
    <property type="entry name" value="Resolvase"/>
    <property type="match status" value="1"/>
</dbReference>
<dbReference type="InterPro" id="IPR036162">
    <property type="entry name" value="Resolvase-like_N_sf"/>
</dbReference>
<dbReference type="SUPFAM" id="SSF46689">
    <property type="entry name" value="Homeodomain-like"/>
    <property type="match status" value="1"/>
</dbReference>
<dbReference type="GO" id="GO:0003677">
    <property type="term" value="F:DNA binding"/>
    <property type="evidence" value="ECO:0007669"/>
    <property type="project" value="UniProtKB-KW"/>
</dbReference>
<organism evidence="9 10">
    <name type="scientific">Azospirillum griseum</name>
    <dbReference type="NCBI Taxonomy" id="2496639"/>
    <lineage>
        <taxon>Bacteria</taxon>
        <taxon>Pseudomonadati</taxon>
        <taxon>Pseudomonadota</taxon>
        <taxon>Alphaproteobacteria</taxon>
        <taxon>Rhodospirillales</taxon>
        <taxon>Azospirillaceae</taxon>
        <taxon>Azospirillum</taxon>
    </lineage>
</organism>
<dbReference type="InterPro" id="IPR006118">
    <property type="entry name" value="Recombinase_CS"/>
</dbReference>
<dbReference type="GO" id="GO:0000150">
    <property type="term" value="F:DNA strand exchange activity"/>
    <property type="evidence" value="ECO:0007669"/>
    <property type="project" value="UniProtKB-KW"/>
</dbReference>
<dbReference type="PANTHER" id="PTHR30461">
    <property type="entry name" value="DNA-INVERTASE FROM LAMBDOID PROPHAGE"/>
    <property type="match status" value="1"/>
</dbReference>
<dbReference type="InterPro" id="IPR006120">
    <property type="entry name" value="Resolvase_HTH_dom"/>
</dbReference>
<keyword evidence="10" id="KW-1185">Reference proteome</keyword>
<dbReference type="Pfam" id="PF02796">
    <property type="entry name" value="HTH_7"/>
    <property type="match status" value="1"/>
</dbReference>
<dbReference type="GO" id="GO:0015074">
    <property type="term" value="P:DNA integration"/>
    <property type="evidence" value="ECO:0007669"/>
    <property type="project" value="UniProtKB-KW"/>
</dbReference>
<evidence type="ECO:0000256" key="6">
    <source>
        <dbReference type="PIRSR" id="PIRSR606118-50"/>
    </source>
</evidence>
<dbReference type="Gene3D" id="1.10.10.60">
    <property type="entry name" value="Homeodomain-like"/>
    <property type="match status" value="1"/>
</dbReference>
<dbReference type="RefSeq" id="WP_126612945.1">
    <property type="nucleotide sequence ID" value="NZ_JBHUCY010000004.1"/>
</dbReference>
<keyword evidence="5" id="KW-0233">DNA recombination</keyword>